<organism evidence="1 2">
    <name type="scientific">Luedemannella helvata</name>
    <dbReference type="NCBI Taxonomy" id="349315"/>
    <lineage>
        <taxon>Bacteria</taxon>
        <taxon>Bacillati</taxon>
        <taxon>Actinomycetota</taxon>
        <taxon>Actinomycetes</taxon>
        <taxon>Micromonosporales</taxon>
        <taxon>Micromonosporaceae</taxon>
        <taxon>Luedemannella</taxon>
    </lineage>
</organism>
<dbReference type="Proteomes" id="UP001500655">
    <property type="component" value="Unassembled WGS sequence"/>
</dbReference>
<evidence type="ECO:0000313" key="2">
    <source>
        <dbReference type="Proteomes" id="UP001500655"/>
    </source>
</evidence>
<name>A0ABN2L2U8_9ACTN</name>
<proteinExistence type="predicted"/>
<comment type="caution">
    <text evidence="1">The sequence shown here is derived from an EMBL/GenBank/DDBJ whole genome shotgun (WGS) entry which is preliminary data.</text>
</comment>
<dbReference type="EMBL" id="BAAALS010000034">
    <property type="protein sequence ID" value="GAA1773204.1"/>
    <property type="molecule type" value="Genomic_DNA"/>
</dbReference>
<sequence length="786" mass="85663">MDGLLDGELLQGVHEVRTLLRPARYARPVPVGDPGRLHDVIGMLCQVWGGAGHPLLPVADGSIPGSYADLLPIAQIDEVDDSLTIDNLPSGVGQLRSWDSMALLLANTGRRAELRGTRVAALKATDPWRGIYAAVLGYLPEKPDPLLLDQAMARNDLTFEEIIPLERGSVAGSLEDLISRLNSRDCFHPRQFSNIYLAYGQSPDTGFINTSDILPAPRKIRRAAGPNIVVIVAPGSVEDIVLLWNLRVVHGDTDVLPIGLPAQQADAAAIKTINEWTVKFGISGGSLYLTTVSASHDLLHELSSACPRAQAVPYEALLDLGFAPGRPRSHVSSFRDGFARLDPFSERDREILAPTLQAFRGPKMILDIEVDGYPLPRVSTMRGGIVGPRFRAGAAQVNVAGLRDTSRNKTLEVGFPSTWTSLAASARARGLRVEASEPGIAATTLIEAIGGIYEIRYLLHPPLIKLLYELAERSGMTWWKQRWTHTHKILIDAGTDPAVLDRAVTVLGRDDPAVAPAGEGRALKFSRFLQVLGNKVAAQRWMAWAESRHLIVRGTDITCPSCRAKSWLPMASLTPPVGCSGCGRGIDQPYESDRLEFSYRIGEPLRRVLETDSLGHLFALRWLTVLFEFPRGRLIGAHPGVNFVASDGKTVGEADVLLLFPDGSMVPVEVKRRHAGIDANAMELLDKLSDALGSPYDIIAVTEPARVCDGLNGFSACLPSRPRLALTDDQLMNPRPIWALTSNPFAWNPITEQQEQQVRDAFISDLTRSDPGARLDVIGSEILNEQ</sequence>
<keyword evidence="2" id="KW-1185">Reference proteome</keyword>
<reference evidence="1 2" key="1">
    <citation type="journal article" date="2019" name="Int. J. Syst. Evol. Microbiol.">
        <title>The Global Catalogue of Microorganisms (GCM) 10K type strain sequencing project: providing services to taxonomists for standard genome sequencing and annotation.</title>
        <authorList>
            <consortium name="The Broad Institute Genomics Platform"/>
            <consortium name="The Broad Institute Genome Sequencing Center for Infectious Disease"/>
            <person name="Wu L."/>
            <person name="Ma J."/>
        </authorList>
    </citation>
    <scope>NUCLEOTIDE SEQUENCE [LARGE SCALE GENOMIC DNA]</scope>
    <source>
        <strain evidence="1 2">JCM 13249</strain>
    </source>
</reference>
<evidence type="ECO:0000313" key="1">
    <source>
        <dbReference type="EMBL" id="GAA1773204.1"/>
    </source>
</evidence>
<protein>
    <submittedName>
        <fullName evidence="1">Uncharacterized protein</fullName>
    </submittedName>
</protein>
<accession>A0ABN2L2U8</accession>
<gene>
    <name evidence="1" type="ORF">GCM10009681_50920</name>
</gene>